<name>E9HFL1_DAPPU</name>
<dbReference type="InParanoid" id="E9HFL1"/>
<proteinExistence type="predicted"/>
<organism evidence="1 2">
    <name type="scientific">Daphnia pulex</name>
    <name type="common">Water flea</name>
    <dbReference type="NCBI Taxonomy" id="6669"/>
    <lineage>
        <taxon>Eukaryota</taxon>
        <taxon>Metazoa</taxon>
        <taxon>Ecdysozoa</taxon>
        <taxon>Arthropoda</taxon>
        <taxon>Crustacea</taxon>
        <taxon>Branchiopoda</taxon>
        <taxon>Diplostraca</taxon>
        <taxon>Cladocera</taxon>
        <taxon>Anomopoda</taxon>
        <taxon>Daphniidae</taxon>
        <taxon>Daphnia</taxon>
    </lineage>
</organism>
<dbReference type="OrthoDB" id="5348404at2759"/>
<accession>E9HFL1</accession>
<keyword evidence="2" id="KW-1185">Reference proteome</keyword>
<dbReference type="HOGENOM" id="CLU_2401847_0_0_1"/>
<protein>
    <submittedName>
        <fullName evidence="1">Uncharacterized protein</fullName>
    </submittedName>
</protein>
<evidence type="ECO:0000313" key="1">
    <source>
        <dbReference type="EMBL" id="EFX69448.1"/>
    </source>
</evidence>
<dbReference type="EMBL" id="GL732636">
    <property type="protein sequence ID" value="EFX69448.1"/>
    <property type="molecule type" value="Genomic_DNA"/>
</dbReference>
<dbReference type="Proteomes" id="UP000000305">
    <property type="component" value="Unassembled WGS sequence"/>
</dbReference>
<dbReference type="KEGG" id="dpx:DAPPUDRAFT_258558"/>
<dbReference type="eggNOG" id="KOG2641">
    <property type="taxonomic scope" value="Eukaryota"/>
</dbReference>
<gene>
    <name evidence="1" type="ORF">DAPPUDRAFT_258558</name>
</gene>
<reference evidence="1 2" key="1">
    <citation type="journal article" date="2011" name="Science">
        <title>The ecoresponsive genome of Daphnia pulex.</title>
        <authorList>
            <person name="Colbourne J.K."/>
            <person name="Pfrender M.E."/>
            <person name="Gilbert D."/>
            <person name="Thomas W.K."/>
            <person name="Tucker A."/>
            <person name="Oakley T.H."/>
            <person name="Tokishita S."/>
            <person name="Aerts A."/>
            <person name="Arnold G.J."/>
            <person name="Basu M.K."/>
            <person name="Bauer D.J."/>
            <person name="Caceres C.E."/>
            <person name="Carmel L."/>
            <person name="Casola C."/>
            <person name="Choi J.H."/>
            <person name="Detter J.C."/>
            <person name="Dong Q."/>
            <person name="Dusheyko S."/>
            <person name="Eads B.D."/>
            <person name="Frohlich T."/>
            <person name="Geiler-Samerotte K.A."/>
            <person name="Gerlach D."/>
            <person name="Hatcher P."/>
            <person name="Jogdeo S."/>
            <person name="Krijgsveld J."/>
            <person name="Kriventseva E.V."/>
            <person name="Kultz D."/>
            <person name="Laforsch C."/>
            <person name="Lindquist E."/>
            <person name="Lopez J."/>
            <person name="Manak J.R."/>
            <person name="Muller J."/>
            <person name="Pangilinan J."/>
            <person name="Patwardhan R.P."/>
            <person name="Pitluck S."/>
            <person name="Pritham E.J."/>
            <person name="Rechtsteiner A."/>
            <person name="Rho M."/>
            <person name="Rogozin I.B."/>
            <person name="Sakarya O."/>
            <person name="Salamov A."/>
            <person name="Schaack S."/>
            <person name="Shapiro H."/>
            <person name="Shiga Y."/>
            <person name="Skalitzky C."/>
            <person name="Smith Z."/>
            <person name="Souvorov A."/>
            <person name="Sung W."/>
            <person name="Tang Z."/>
            <person name="Tsuchiya D."/>
            <person name="Tu H."/>
            <person name="Vos H."/>
            <person name="Wang M."/>
            <person name="Wolf Y.I."/>
            <person name="Yamagata H."/>
            <person name="Yamada T."/>
            <person name="Ye Y."/>
            <person name="Shaw J.R."/>
            <person name="Andrews J."/>
            <person name="Crease T.J."/>
            <person name="Tang H."/>
            <person name="Lucas S.M."/>
            <person name="Robertson H.M."/>
            <person name="Bork P."/>
            <person name="Koonin E.V."/>
            <person name="Zdobnov E.M."/>
            <person name="Grigoriev I.V."/>
            <person name="Lynch M."/>
            <person name="Boore J.L."/>
        </authorList>
    </citation>
    <scope>NUCLEOTIDE SEQUENCE [LARGE SCALE GENOMIC DNA]</scope>
</reference>
<sequence>MDSTSGHNFLISIEMFLAAVGHHFSFSYRPYVDFAQDQHGCCFSFFHMWDGSDVRQDVVTIFTLSMHQCGADLLEGRPVTQPKMRRSEPCSYP</sequence>
<dbReference type="STRING" id="6669.E9HFL1"/>
<evidence type="ECO:0000313" key="2">
    <source>
        <dbReference type="Proteomes" id="UP000000305"/>
    </source>
</evidence>
<dbReference type="AlphaFoldDB" id="E9HFL1"/>